<organism evidence="1 2">
    <name type="scientific">Vitis vinifera</name>
    <name type="common">Grape</name>
    <dbReference type="NCBI Taxonomy" id="29760"/>
    <lineage>
        <taxon>Eukaryota</taxon>
        <taxon>Viridiplantae</taxon>
        <taxon>Streptophyta</taxon>
        <taxon>Embryophyta</taxon>
        <taxon>Tracheophyta</taxon>
        <taxon>Spermatophyta</taxon>
        <taxon>Magnoliopsida</taxon>
        <taxon>eudicotyledons</taxon>
        <taxon>Gunneridae</taxon>
        <taxon>Pentapetalae</taxon>
        <taxon>rosids</taxon>
        <taxon>Vitales</taxon>
        <taxon>Vitaceae</taxon>
        <taxon>Viteae</taxon>
        <taxon>Vitis</taxon>
    </lineage>
</organism>
<dbReference type="Proteomes" id="UP000288805">
    <property type="component" value="Unassembled WGS sequence"/>
</dbReference>
<dbReference type="PANTHER" id="PTHR38225">
    <property type="entry name" value="PROTEIN, PUTATIVE-RELATED"/>
    <property type="match status" value="1"/>
</dbReference>
<protein>
    <submittedName>
        <fullName evidence="1">Uncharacterized protein</fullName>
    </submittedName>
</protein>
<evidence type="ECO:0000313" key="2">
    <source>
        <dbReference type="Proteomes" id="UP000288805"/>
    </source>
</evidence>
<gene>
    <name evidence="1" type="ORF">CK203_064935</name>
</gene>
<proteinExistence type="predicted"/>
<reference evidence="1 2" key="1">
    <citation type="journal article" date="2018" name="PLoS Genet.">
        <title>Population sequencing reveals clonal diversity and ancestral inbreeding in the grapevine cultivar Chardonnay.</title>
        <authorList>
            <person name="Roach M.J."/>
            <person name="Johnson D.L."/>
            <person name="Bohlmann J."/>
            <person name="van Vuuren H.J."/>
            <person name="Jones S.J."/>
            <person name="Pretorius I.S."/>
            <person name="Schmidt S.A."/>
            <person name="Borneman A.R."/>
        </authorList>
    </citation>
    <scope>NUCLEOTIDE SEQUENCE [LARGE SCALE GENOMIC DNA]</scope>
    <source>
        <strain evidence="2">cv. Chardonnay</strain>
        <tissue evidence="1">Leaf</tissue>
    </source>
</reference>
<name>A0A438HGM5_VITVI</name>
<dbReference type="OrthoDB" id="1667576at2759"/>
<accession>A0A438HGM5</accession>
<dbReference type="EMBL" id="QGNW01000227">
    <property type="protein sequence ID" value="RVW83509.1"/>
    <property type="molecule type" value="Genomic_DNA"/>
</dbReference>
<sequence length="142" mass="16671">MTYSLPAFSVVIKPSFKHSSHKRLQVRAQSYRDEGRSSNMVDANLRVLKERIDVVRMKERLERCCRHEYGWNYASGNDCKLQKDTEFSHLFDLFDQILPAIPCMYGMQYPVSKENLPMYCRHGILGYLIIKELNLLMPHCIP</sequence>
<dbReference type="AlphaFoldDB" id="A0A438HGM5"/>
<evidence type="ECO:0000313" key="1">
    <source>
        <dbReference type="EMBL" id="RVW83509.1"/>
    </source>
</evidence>
<comment type="caution">
    <text evidence="1">The sequence shown here is derived from an EMBL/GenBank/DDBJ whole genome shotgun (WGS) entry which is preliminary data.</text>
</comment>
<dbReference type="PANTHER" id="PTHR38225:SF4">
    <property type="entry name" value="PROTEIN, PUTATIVE-RELATED"/>
    <property type="match status" value="1"/>
</dbReference>